<dbReference type="CDD" id="cd13925">
    <property type="entry name" value="RPF"/>
    <property type="match status" value="1"/>
</dbReference>
<dbReference type="InterPro" id="IPR023346">
    <property type="entry name" value="Lysozyme-like_dom_sf"/>
</dbReference>
<accession>A0A132MVS9</accession>
<gene>
    <name evidence="5" type="ORF">LI90_2962</name>
</gene>
<evidence type="ECO:0000313" key="6">
    <source>
        <dbReference type="Proteomes" id="UP000070188"/>
    </source>
</evidence>
<dbReference type="Gene3D" id="1.10.530.10">
    <property type="match status" value="1"/>
</dbReference>
<keyword evidence="6" id="KW-1185">Reference proteome</keyword>
<dbReference type="EMBL" id="LAXD01000001">
    <property type="protein sequence ID" value="KWX01927.1"/>
    <property type="molecule type" value="Genomic_DNA"/>
</dbReference>
<protein>
    <submittedName>
        <fullName evidence="5">Transglycosylase domain protein</fullName>
    </submittedName>
</protein>
<dbReference type="Pfam" id="PF06737">
    <property type="entry name" value="Transglycosylas"/>
    <property type="match status" value="1"/>
</dbReference>
<dbReference type="GO" id="GO:0016787">
    <property type="term" value="F:hydrolase activity"/>
    <property type="evidence" value="ECO:0007669"/>
    <property type="project" value="UniProtKB-KW"/>
</dbReference>
<sequence length="126" mass="13930">MFKRNKDRHRQAGRLRRVVTRAVLAGVATAVPVAGVTAVPAEAASVGVWDRLAMCESSGNWRINTGNGFYGGLQFTQSTWREFGGLKYAPRADLATRSEQITVAKRVLRVQGWNAWPTCTRKLGLR</sequence>
<dbReference type="RefSeq" id="WP_066888691.1">
    <property type="nucleotide sequence ID" value="NZ_CP171739.1"/>
</dbReference>
<evidence type="ECO:0000256" key="1">
    <source>
        <dbReference type="ARBA" id="ARBA00010830"/>
    </source>
</evidence>
<comment type="caution">
    <text evidence="5">The sequence shown here is derived from an EMBL/GenBank/DDBJ whole genome shotgun (WGS) entry which is preliminary data.</text>
</comment>
<evidence type="ECO:0000256" key="2">
    <source>
        <dbReference type="ARBA" id="ARBA00022801"/>
    </source>
</evidence>
<dbReference type="Proteomes" id="UP000070188">
    <property type="component" value="Unassembled WGS sequence"/>
</dbReference>
<dbReference type="InterPro" id="IPR010618">
    <property type="entry name" value="RPF"/>
</dbReference>
<reference evidence="6" key="1">
    <citation type="submission" date="2015-04" db="EMBL/GenBank/DDBJ databases">
        <title>Physiological reanalysis, assessment of diazotrophy, and genome sequences of multiple isolates of Streptomyces thermoautotrophicus.</title>
        <authorList>
            <person name="MacKellar D.C."/>
            <person name="Lieber L."/>
            <person name="Norman J."/>
            <person name="Bolger A."/>
            <person name="Tobin C."/>
            <person name="Murray J.W."/>
            <person name="Chang R."/>
            <person name="Ford T."/>
            <person name="Nguyen P.Q."/>
            <person name="Woodward J."/>
            <person name="Permingeat H."/>
            <person name="Joshi N.S."/>
            <person name="Silver P.A."/>
            <person name="Usadel B."/>
            <person name="Rutherford A.W."/>
            <person name="Friesen M."/>
            <person name="Prell J."/>
        </authorList>
    </citation>
    <scope>NUCLEOTIDE SEQUENCE [LARGE SCALE GENOMIC DNA]</scope>
    <source>
        <strain evidence="6">H1</strain>
    </source>
</reference>
<feature type="chain" id="PRO_5038828913" evidence="3">
    <location>
        <begin position="31"/>
        <end position="126"/>
    </location>
</feature>
<feature type="domain" description="Resuscitation-promoting factor core lysozyme-like" evidence="4">
    <location>
        <begin position="46"/>
        <end position="119"/>
    </location>
</feature>
<feature type="signal peptide" evidence="3">
    <location>
        <begin position="1"/>
        <end position="30"/>
    </location>
</feature>
<evidence type="ECO:0000256" key="3">
    <source>
        <dbReference type="SAM" id="SignalP"/>
    </source>
</evidence>
<keyword evidence="3" id="KW-0732">Signal</keyword>
<name>A0A132MVS9_9ACTN</name>
<evidence type="ECO:0000313" key="5">
    <source>
        <dbReference type="EMBL" id="KWX01927.1"/>
    </source>
</evidence>
<dbReference type="SUPFAM" id="SSF53955">
    <property type="entry name" value="Lysozyme-like"/>
    <property type="match status" value="1"/>
</dbReference>
<dbReference type="STRING" id="1469144.LI90_2962"/>
<dbReference type="AlphaFoldDB" id="A0A132MVS9"/>
<keyword evidence="2" id="KW-0378">Hydrolase</keyword>
<dbReference type="OrthoDB" id="1404170at2"/>
<comment type="similarity">
    <text evidence="1">Belongs to the transglycosylase family. Rpf subfamily.</text>
</comment>
<organism evidence="5 6">
    <name type="scientific">Carbonactinospora thermoautotrophica</name>
    <dbReference type="NCBI Taxonomy" id="1469144"/>
    <lineage>
        <taxon>Bacteria</taxon>
        <taxon>Bacillati</taxon>
        <taxon>Actinomycetota</taxon>
        <taxon>Actinomycetes</taxon>
        <taxon>Kitasatosporales</taxon>
        <taxon>Carbonactinosporaceae</taxon>
        <taxon>Carbonactinospora</taxon>
    </lineage>
</organism>
<evidence type="ECO:0000259" key="4">
    <source>
        <dbReference type="Pfam" id="PF06737"/>
    </source>
</evidence>
<dbReference type="PATRIC" id="fig|1469144.10.peg.3194"/>
<proteinExistence type="inferred from homology"/>